<feature type="transmembrane region" description="Helical" evidence="1">
    <location>
        <begin position="141"/>
        <end position="163"/>
    </location>
</feature>
<feature type="transmembrane region" description="Helical" evidence="1">
    <location>
        <begin position="238"/>
        <end position="258"/>
    </location>
</feature>
<dbReference type="EMBL" id="MZGV01000002">
    <property type="protein sequence ID" value="OPJ64899.1"/>
    <property type="molecule type" value="Genomic_DNA"/>
</dbReference>
<dbReference type="OrthoDB" id="1911186at2"/>
<comment type="caution">
    <text evidence="2">The sequence shown here is derived from an EMBL/GenBank/DDBJ whole genome shotgun (WGS) entry which is preliminary data.</text>
</comment>
<evidence type="ECO:0000256" key="1">
    <source>
        <dbReference type="SAM" id="Phobius"/>
    </source>
</evidence>
<feature type="transmembrane region" description="Helical" evidence="1">
    <location>
        <begin position="57"/>
        <end position="80"/>
    </location>
</feature>
<dbReference type="Proteomes" id="UP000190080">
    <property type="component" value="Unassembled WGS sequence"/>
</dbReference>
<reference evidence="2 3" key="1">
    <citation type="submission" date="2017-03" db="EMBL/GenBank/DDBJ databases">
        <title>Genome sequence of Clostridium oryzae DSM 28571.</title>
        <authorList>
            <person name="Poehlein A."/>
            <person name="Daniel R."/>
        </authorList>
    </citation>
    <scope>NUCLEOTIDE SEQUENCE [LARGE SCALE GENOMIC DNA]</scope>
    <source>
        <strain evidence="2 3">DSM 28571</strain>
    </source>
</reference>
<feature type="transmembrane region" description="Helical" evidence="1">
    <location>
        <begin position="101"/>
        <end position="129"/>
    </location>
</feature>
<feature type="transmembrane region" description="Helical" evidence="1">
    <location>
        <begin position="330"/>
        <end position="350"/>
    </location>
</feature>
<dbReference type="STRING" id="1450648.CLORY_04080"/>
<gene>
    <name evidence="2" type="ORF">CLORY_04080</name>
</gene>
<keyword evidence="3" id="KW-1185">Reference proteome</keyword>
<evidence type="ECO:0000313" key="3">
    <source>
        <dbReference type="Proteomes" id="UP000190080"/>
    </source>
</evidence>
<keyword evidence="1" id="KW-0472">Membrane</keyword>
<dbReference type="RefSeq" id="WP_079421866.1">
    <property type="nucleotide sequence ID" value="NZ_MZGV01000002.1"/>
</dbReference>
<evidence type="ECO:0000313" key="2">
    <source>
        <dbReference type="EMBL" id="OPJ64899.1"/>
    </source>
</evidence>
<keyword evidence="1" id="KW-1133">Transmembrane helix</keyword>
<sequence>MKNKLFSTALLFDDMRNIIYSAAISMFVIILFSFGFFSQPNNYILRNYYPHSKHFQVFVDNTGVLFFVVSIAVITLLAFYNNKETKYGYVMAQPVSRDSFVVTKIIGLIISYTVPFIFYILISMILITMNTSFPSGIKFEAYKYVLLLVFITFCMTTFIVIFFQSMQLLFSNNISAIAMPAVMVACVAFEIASLYFSASPKIGFIRTFIDYLCNKLLGTPGDFGIIPAFMDFCSAHKIIGGIIFLLTAAIFLAINIMLNRKIKYENLSNIFTFKTLKNIFKAIVSLFIVMSLELLLLLLAFFIGYVTGINFDGFIEQSLRNHIFREFCEYLLLVINISWIPLTVLVYKLIGKIENRRRVA</sequence>
<dbReference type="AlphaFoldDB" id="A0A1V4IYC0"/>
<feature type="transmembrane region" description="Helical" evidence="1">
    <location>
        <begin position="175"/>
        <end position="196"/>
    </location>
</feature>
<feature type="transmembrane region" description="Helical" evidence="1">
    <location>
        <begin position="18"/>
        <end position="37"/>
    </location>
</feature>
<feature type="transmembrane region" description="Helical" evidence="1">
    <location>
        <begin position="279"/>
        <end position="303"/>
    </location>
</feature>
<proteinExistence type="predicted"/>
<keyword evidence="1" id="KW-0812">Transmembrane</keyword>
<protein>
    <submittedName>
        <fullName evidence="2">ABC-2 family transporter protein</fullName>
    </submittedName>
</protein>
<name>A0A1V4IYC0_9CLOT</name>
<accession>A0A1V4IYC0</accession>
<organism evidence="2 3">
    <name type="scientific">Clostridium oryzae</name>
    <dbReference type="NCBI Taxonomy" id="1450648"/>
    <lineage>
        <taxon>Bacteria</taxon>
        <taxon>Bacillati</taxon>
        <taxon>Bacillota</taxon>
        <taxon>Clostridia</taxon>
        <taxon>Eubacteriales</taxon>
        <taxon>Clostridiaceae</taxon>
        <taxon>Clostridium</taxon>
    </lineage>
</organism>